<evidence type="ECO:0000313" key="4">
    <source>
        <dbReference type="EMBL" id="GAA1853773.1"/>
    </source>
</evidence>
<evidence type="ECO:0000256" key="2">
    <source>
        <dbReference type="ARBA" id="ARBA00023239"/>
    </source>
</evidence>
<feature type="domain" description="D-serine dehydratase-like" evidence="3">
    <location>
        <begin position="282"/>
        <end position="388"/>
    </location>
</feature>
<sequence length="401" mass="42347">MRIDDPSLSWPLLTVDRAAIEHNIATVAQLYTGAGIGFAPHVKTHMSPGIYRRQAAAGTWGATVATPGQLREVVWWGKVGIRARVLLANELTDPRDAAWLRDALDSGDVEEVWVYADSAEGVALLERTFATAVYPERLGVLVEVGVLGGRTGVRSIAQVTALARRVTQAGLRLVGVAGYEGPVASGTSAAELEAVAGWCADLRAAAARIAGMADGDVVLSAGGSAHADVVLRELTRPLADPAGAPVPARVILRSGAYVAHDHGHYRRADPWTRLGVAPLRPALTVWAQVLSVPEPGWIICGAGRRDASSDIDLPVPLTVRAVDDAGRLGAPRDLPEGWGRVTALNDQHAYVQADPAVTAAVRPGDVAGLGISHPCTTFQLYRTAYLTDGDEIIEQLPLAFH</sequence>
<dbReference type="EMBL" id="BAAANL010000001">
    <property type="protein sequence ID" value="GAA1853773.1"/>
    <property type="molecule type" value="Genomic_DNA"/>
</dbReference>
<evidence type="ECO:0000313" key="5">
    <source>
        <dbReference type="Proteomes" id="UP001501094"/>
    </source>
</evidence>
<proteinExistence type="inferred from homology"/>
<dbReference type="SMART" id="SM01119">
    <property type="entry name" value="D-ser_dehydrat"/>
    <property type="match status" value="1"/>
</dbReference>
<dbReference type="Gene3D" id="3.20.20.10">
    <property type="entry name" value="Alanine racemase"/>
    <property type="match status" value="1"/>
</dbReference>
<dbReference type="PANTHER" id="PTHR28004:SF8">
    <property type="entry name" value="D-SERINE DEAMINASE"/>
    <property type="match status" value="1"/>
</dbReference>
<evidence type="ECO:0000259" key="3">
    <source>
        <dbReference type="SMART" id="SM01119"/>
    </source>
</evidence>
<dbReference type="SUPFAM" id="SSF51419">
    <property type="entry name" value="PLP-binding barrel"/>
    <property type="match status" value="1"/>
</dbReference>
<dbReference type="InterPro" id="IPR051466">
    <property type="entry name" value="D-amino_acid_metab_enzyme"/>
</dbReference>
<dbReference type="Pfam" id="PF01168">
    <property type="entry name" value="Ala_racemase_N"/>
    <property type="match status" value="1"/>
</dbReference>
<comment type="similarity">
    <text evidence="1">Belongs to the DSD1 family.</text>
</comment>
<dbReference type="InterPro" id="IPR029066">
    <property type="entry name" value="PLP-binding_barrel"/>
</dbReference>
<evidence type="ECO:0000256" key="1">
    <source>
        <dbReference type="ARBA" id="ARBA00005323"/>
    </source>
</evidence>
<dbReference type="Gene3D" id="2.40.37.20">
    <property type="entry name" value="D-serine dehydratase-like domain"/>
    <property type="match status" value="1"/>
</dbReference>
<organism evidence="4 5">
    <name type="scientific">Myceligenerans crystallogenes</name>
    <dbReference type="NCBI Taxonomy" id="316335"/>
    <lineage>
        <taxon>Bacteria</taxon>
        <taxon>Bacillati</taxon>
        <taxon>Actinomycetota</taxon>
        <taxon>Actinomycetes</taxon>
        <taxon>Micrococcales</taxon>
        <taxon>Promicromonosporaceae</taxon>
        <taxon>Myceligenerans</taxon>
    </lineage>
</organism>
<reference evidence="4 5" key="1">
    <citation type="journal article" date="2019" name="Int. J. Syst. Evol. Microbiol.">
        <title>The Global Catalogue of Microorganisms (GCM) 10K type strain sequencing project: providing services to taxonomists for standard genome sequencing and annotation.</title>
        <authorList>
            <consortium name="The Broad Institute Genomics Platform"/>
            <consortium name="The Broad Institute Genome Sequencing Center for Infectious Disease"/>
            <person name="Wu L."/>
            <person name="Ma J."/>
        </authorList>
    </citation>
    <scope>NUCLEOTIDE SEQUENCE [LARGE SCALE GENOMIC DNA]</scope>
    <source>
        <strain evidence="4 5">JCM 14326</strain>
    </source>
</reference>
<dbReference type="Pfam" id="PF14031">
    <property type="entry name" value="D-ser_dehydrat"/>
    <property type="match status" value="1"/>
</dbReference>
<accession>A0ABN2N5I7</accession>
<protein>
    <submittedName>
        <fullName evidence="4">Amino acid deaminase</fullName>
    </submittedName>
</protein>
<keyword evidence="2" id="KW-0456">Lyase</keyword>
<gene>
    <name evidence="4" type="ORF">GCM10009751_08090</name>
</gene>
<dbReference type="InterPro" id="IPR042208">
    <property type="entry name" value="D-ser_dehydrat-like_sf"/>
</dbReference>
<dbReference type="Proteomes" id="UP001501094">
    <property type="component" value="Unassembled WGS sequence"/>
</dbReference>
<keyword evidence="5" id="KW-1185">Reference proteome</keyword>
<dbReference type="RefSeq" id="WP_344099745.1">
    <property type="nucleotide sequence ID" value="NZ_BAAANL010000001.1"/>
</dbReference>
<name>A0ABN2N5I7_9MICO</name>
<dbReference type="PANTHER" id="PTHR28004">
    <property type="entry name" value="ZGC:162816-RELATED"/>
    <property type="match status" value="1"/>
</dbReference>
<dbReference type="InterPro" id="IPR001608">
    <property type="entry name" value="Ala_racemase_N"/>
</dbReference>
<comment type="caution">
    <text evidence="4">The sequence shown here is derived from an EMBL/GenBank/DDBJ whole genome shotgun (WGS) entry which is preliminary data.</text>
</comment>
<dbReference type="InterPro" id="IPR026956">
    <property type="entry name" value="D-ser_dehydrat-like_dom"/>
</dbReference>